<comment type="caution">
    <text evidence="1">The sequence shown here is derived from an EMBL/GenBank/DDBJ whole genome shotgun (WGS) entry which is preliminary data.</text>
</comment>
<dbReference type="EMBL" id="MWPQ01000040">
    <property type="protein sequence ID" value="OPH82880.1"/>
    <property type="molecule type" value="Genomic_DNA"/>
</dbReference>
<gene>
    <name evidence="1" type="ORF">B2M20_10145</name>
</gene>
<dbReference type="RefSeq" id="WP_079446910.1">
    <property type="nucleotide sequence ID" value="NZ_MWPQ01000040.1"/>
</dbReference>
<dbReference type="Proteomes" id="UP000189940">
    <property type="component" value="Unassembled WGS sequence"/>
</dbReference>
<evidence type="ECO:0000313" key="2">
    <source>
        <dbReference type="Proteomes" id="UP000189940"/>
    </source>
</evidence>
<keyword evidence="2" id="KW-1185">Reference proteome</keyword>
<dbReference type="AlphaFoldDB" id="A0A1V4HZ77"/>
<organism evidence="1 2">
    <name type="scientific">Nitrobacter vulgaris</name>
    <dbReference type="NCBI Taxonomy" id="29421"/>
    <lineage>
        <taxon>Bacteria</taxon>
        <taxon>Pseudomonadati</taxon>
        <taxon>Pseudomonadota</taxon>
        <taxon>Alphaproteobacteria</taxon>
        <taxon>Hyphomicrobiales</taxon>
        <taxon>Nitrobacteraceae</taxon>
        <taxon>Nitrobacter</taxon>
    </lineage>
</organism>
<sequence>MRTKAGQTLRRLLLDHGEARLIITMRTIVKSSGHECAQMAAGIQGVSDFVLTHPSWSDRGLAWSEAFYNIDYSSLPRW</sequence>
<evidence type="ECO:0000313" key="1">
    <source>
        <dbReference type="EMBL" id="OPH82880.1"/>
    </source>
</evidence>
<accession>A0A1V4HZ77</accession>
<dbReference type="OrthoDB" id="8243749at2"/>
<protein>
    <submittedName>
        <fullName evidence="1">Uncharacterized protein</fullName>
    </submittedName>
</protein>
<proteinExistence type="predicted"/>
<reference evidence="1 2" key="1">
    <citation type="submission" date="2017-02" db="EMBL/GenBank/DDBJ databases">
        <title>Genome sequence of the nitrite-oxidizing bacterium Nitrobacter vulgaris strain Ab1.</title>
        <authorList>
            <person name="Mellbye B.L."/>
            <person name="Davis E.W."/>
            <person name="Spieck E."/>
            <person name="Chang J.H."/>
            <person name="Bottomley P.J."/>
            <person name="Sayavedra-Soto L.A."/>
        </authorList>
    </citation>
    <scope>NUCLEOTIDE SEQUENCE [LARGE SCALE GENOMIC DNA]</scope>
    <source>
        <strain evidence="1 2">Ab1</strain>
    </source>
</reference>
<name>A0A1V4HZ77_NITVU</name>